<dbReference type="RefSeq" id="WP_124153985.1">
    <property type="nucleotide sequence ID" value="NZ_RQIS01000034.1"/>
</dbReference>
<dbReference type="PANTHER" id="PTHR42997">
    <property type="entry name" value="HIT FAMILY HYDROLASE"/>
    <property type="match status" value="1"/>
</dbReference>
<comment type="caution">
    <text evidence="3">The sequence shown here is derived from an EMBL/GenBank/DDBJ whole genome shotgun (WGS) entry which is preliminary data.</text>
</comment>
<dbReference type="InterPro" id="IPR011146">
    <property type="entry name" value="HIT-like"/>
</dbReference>
<dbReference type="EMBL" id="RQIS01000034">
    <property type="protein sequence ID" value="RQG99818.1"/>
    <property type="molecule type" value="Genomic_DNA"/>
</dbReference>
<keyword evidence="4" id="KW-1185">Reference proteome</keyword>
<dbReference type="Gene3D" id="3.30.428.10">
    <property type="entry name" value="HIT-like"/>
    <property type="match status" value="1"/>
</dbReference>
<organism evidence="3 4">
    <name type="scientific">Paraburkholderia dinghuensis</name>
    <dbReference type="NCBI Taxonomy" id="2305225"/>
    <lineage>
        <taxon>Bacteria</taxon>
        <taxon>Pseudomonadati</taxon>
        <taxon>Pseudomonadota</taxon>
        <taxon>Betaproteobacteria</taxon>
        <taxon>Burkholderiales</taxon>
        <taxon>Burkholderiaceae</taxon>
        <taxon>Paraburkholderia</taxon>
    </lineage>
</organism>
<dbReference type="InterPro" id="IPR052908">
    <property type="entry name" value="AP-4-A_phosphorylase"/>
</dbReference>
<accession>A0A3N6M839</accession>
<dbReference type="AlphaFoldDB" id="A0A3N6M839"/>
<dbReference type="PROSITE" id="PS00892">
    <property type="entry name" value="HIT_1"/>
    <property type="match status" value="1"/>
</dbReference>
<dbReference type="Pfam" id="PF01230">
    <property type="entry name" value="HIT"/>
    <property type="match status" value="1"/>
</dbReference>
<reference evidence="3 4" key="1">
    <citation type="submission" date="2018-11" db="EMBL/GenBank/DDBJ databases">
        <title>Paraburkholderia sp. DHOA04, isolated from soil.</title>
        <authorList>
            <person name="Gao Z.-H."/>
            <person name="Qiu L.-H."/>
            <person name="Fu J.-C."/>
        </authorList>
    </citation>
    <scope>NUCLEOTIDE SEQUENCE [LARGE SCALE GENOMIC DNA]</scope>
    <source>
        <strain evidence="3 4">DHOA04</strain>
    </source>
</reference>
<feature type="domain" description="HIT" evidence="2">
    <location>
        <begin position="3"/>
        <end position="109"/>
    </location>
</feature>
<evidence type="ECO:0000259" key="2">
    <source>
        <dbReference type="PROSITE" id="PS51084"/>
    </source>
</evidence>
<dbReference type="Proteomes" id="UP000272778">
    <property type="component" value="Unassembled WGS sequence"/>
</dbReference>
<dbReference type="PROSITE" id="PS51084">
    <property type="entry name" value="HIT_2"/>
    <property type="match status" value="1"/>
</dbReference>
<protein>
    <submittedName>
        <fullName evidence="3">HIT family protein</fullName>
    </submittedName>
</protein>
<name>A0A3N6M839_9BURK</name>
<dbReference type="OrthoDB" id="9784774at2"/>
<evidence type="ECO:0000313" key="3">
    <source>
        <dbReference type="EMBL" id="RQG99818.1"/>
    </source>
</evidence>
<dbReference type="PANTHER" id="PTHR42997:SF1">
    <property type="entry name" value="AP-4-A PHOSPHORYLASE"/>
    <property type="match status" value="1"/>
</dbReference>
<evidence type="ECO:0000313" key="4">
    <source>
        <dbReference type="Proteomes" id="UP000272778"/>
    </source>
</evidence>
<sequence>MTVACPFCTLPSERIVGENSHAFWIYDGFPVSPKHALIIPKRHVPSLFETADDERAALWQLLFIAKQVIGQSKAPDGFNIGINDGYAAGQTVPHLHIHLIPRYGGDQDDPRGGIRKIFPEKADYWSPVD</sequence>
<gene>
    <name evidence="3" type="ORF">D1Y85_26185</name>
</gene>
<feature type="short sequence motif" description="Histidine triad motif" evidence="1">
    <location>
        <begin position="94"/>
        <end position="98"/>
    </location>
</feature>
<proteinExistence type="predicted"/>
<dbReference type="InterPro" id="IPR019808">
    <property type="entry name" value="Histidine_triad_CS"/>
</dbReference>
<dbReference type="GO" id="GO:0003824">
    <property type="term" value="F:catalytic activity"/>
    <property type="evidence" value="ECO:0007669"/>
    <property type="project" value="InterPro"/>
</dbReference>
<evidence type="ECO:0000256" key="1">
    <source>
        <dbReference type="PROSITE-ProRule" id="PRU00464"/>
    </source>
</evidence>
<dbReference type="SUPFAM" id="SSF54197">
    <property type="entry name" value="HIT-like"/>
    <property type="match status" value="1"/>
</dbReference>
<dbReference type="InterPro" id="IPR036265">
    <property type="entry name" value="HIT-like_sf"/>
</dbReference>